<evidence type="ECO:0000256" key="5">
    <source>
        <dbReference type="ARBA" id="ARBA00023136"/>
    </source>
</evidence>
<feature type="transmembrane region" description="Helical" evidence="6">
    <location>
        <begin position="78"/>
        <end position="103"/>
    </location>
</feature>
<feature type="transmembrane region" description="Helical" evidence="6">
    <location>
        <begin position="206"/>
        <end position="228"/>
    </location>
</feature>
<accession>A0A662DL41</accession>
<keyword evidence="5 6" id="KW-0472">Membrane</keyword>
<proteinExistence type="predicted"/>
<keyword evidence="4 6" id="KW-1133">Transmembrane helix</keyword>
<evidence type="ECO:0000313" key="8">
    <source>
        <dbReference type="EMBL" id="RLE14596.1"/>
    </source>
</evidence>
<evidence type="ECO:0000256" key="1">
    <source>
        <dbReference type="ARBA" id="ARBA00004141"/>
    </source>
</evidence>
<feature type="transmembrane region" description="Helical" evidence="6">
    <location>
        <begin position="15"/>
        <end position="33"/>
    </location>
</feature>
<dbReference type="InterPro" id="IPR051475">
    <property type="entry name" value="Diverse_Ion_Transporter"/>
</dbReference>
<feature type="transmembrane region" description="Helical" evidence="6">
    <location>
        <begin position="179"/>
        <end position="200"/>
    </location>
</feature>
<feature type="domain" description="Citrate transporter-like" evidence="7">
    <location>
        <begin position="57"/>
        <end position="413"/>
    </location>
</feature>
<dbReference type="PANTHER" id="PTHR43568:SF1">
    <property type="entry name" value="P PROTEIN"/>
    <property type="match status" value="1"/>
</dbReference>
<dbReference type="AlphaFoldDB" id="A0A662DL41"/>
<organism evidence="8 9">
    <name type="scientific">Aerophobetes bacterium</name>
    <dbReference type="NCBI Taxonomy" id="2030807"/>
    <lineage>
        <taxon>Bacteria</taxon>
        <taxon>Candidatus Aerophobota</taxon>
    </lineage>
</organism>
<keyword evidence="2" id="KW-0813">Transport</keyword>
<feature type="transmembrane region" description="Helical" evidence="6">
    <location>
        <begin position="124"/>
        <end position="142"/>
    </location>
</feature>
<feature type="transmembrane region" description="Helical" evidence="6">
    <location>
        <begin position="360"/>
        <end position="387"/>
    </location>
</feature>
<dbReference type="Proteomes" id="UP000280417">
    <property type="component" value="Unassembled WGS sequence"/>
</dbReference>
<feature type="transmembrane region" description="Helical" evidence="6">
    <location>
        <begin position="319"/>
        <end position="340"/>
    </location>
</feature>
<evidence type="ECO:0000256" key="3">
    <source>
        <dbReference type="ARBA" id="ARBA00022692"/>
    </source>
</evidence>
<keyword evidence="3 6" id="KW-0812">Transmembrane</keyword>
<comment type="subcellular location">
    <subcellularLocation>
        <location evidence="1">Membrane</location>
        <topology evidence="1">Multi-pass membrane protein</topology>
    </subcellularLocation>
</comment>
<gene>
    <name evidence="8" type="ORF">DRJ04_02095</name>
</gene>
<feature type="transmembrane region" description="Helical" evidence="6">
    <location>
        <begin position="451"/>
        <end position="475"/>
    </location>
</feature>
<dbReference type="Pfam" id="PF03600">
    <property type="entry name" value="CitMHS"/>
    <property type="match status" value="1"/>
</dbReference>
<evidence type="ECO:0000256" key="6">
    <source>
        <dbReference type="SAM" id="Phobius"/>
    </source>
</evidence>
<dbReference type="PANTHER" id="PTHR43568">
    <property type="entry name" value="P PROTEIN"/>
    <property type="match status" value="1"/>
</dbReference>
<dbReference type="InterPro" id="IPR004680">
    <property type="entry name" value="Cit_transptr-like_dom"/>
</dbReference>
<evidence type="ECO:0000313" key="9">
    <source>
        <dbReference type="Proteomes" id="UP000280417"/>
    </source>
</evidence>
<evidence type="ECO:0000256" key="2">
    <source>
        <dbReference type="ARBA" id="ARBA00022448"/>
    </source>
</evidence>
<evidence type="ECO:0000256" key="4">
    <source>
        <dbReference type="ARBA" id="ARBA00022989"/>
    </source>
</evidence>
<name>A0A662DL41_UNCAE</name>
<dbReference type="GO" id="GO:0055085">
    <property type="term" value="P:transmembrane transport"/>
    <property type="evidence" value="ECO:0007669"/>
    <property type="project" value="InterPro"/>
</dbReference>
<dbReference type="GO" id="GO:0016020">
    <property type="term" value="C:membrane"/>
    <property type="evidence" value="ECO:0007669"/>
    <property type="project" value="UniProtKB-SubCell"/>
</dbReference>
<sequence length="482" mass="53993">MIKYGISNVIKKKAWILPSVIAGALLIIINSNYLTLPQKLSLIIFITTVFATLVFWRFHLPIAFLGVGALLLTRTLDIQHLITFASLDLIVFLIGMMVLVGLLREAEFFTWLLEKILLIRNLNAIKLFLLIIGFSFLLTSLVGQVASVIFMSSLVLEICNFFAINPLPFIMVTLMTTNIASAGTILGSPAGILLETYAGLHFKDFLFWSFPITLSCLLVGTGFLWMWYRGDMKKIETKIKEVEIEDRTFRQLINVPATREIKEELFLLGTILFSLTLHFQIEKLFSLPPNTLLVAIPLVGAGIALSWKKEEARVYIEEHVDWWTIVFFILFFAKAGTFKYTGVTNLISSFLENQAKIQPLLLITEITWISSLSSSIMDNVVVVSILVPAIKALEAKGVAHILTYPLWWGLFLGGCFGSNITMIGSPANIVALGLLEKQAGIKIGFFQWVKVGLILALITTTLASIYLIVVTRFLFSLKHLYM</sequence>
<evidence type="ECO:0000259" key="7">
    <source>
        <dbReference type="Pfam" id="PF03600"/>
    </source>
</evidence>
<reference evidence="8 9" key="1">
    <citation type="submission" date="2018-06" db="EMBL/GenBank/DDBJ databases">
        <title>Extensive metabolic versatility and redundancy in microbially diverse, dynamic hydrothermal sediments.</title>
        <authorList>
            <person name="Dombrowski N."/>
            <person name="Teske A."/>
            <person name="Baker B.J."/>
        </authorList>
    </citation>
    <scope>NUCLEOTIDE SEQUENCE [LARGE SCALE GENOMIC DNA]</scope>
    <source>
        <strain evidence="8">B3_G15</strain>
    </source>
</reference>
<protein>
    <recommendedName>
        <fullName evidence="7">Citrate transporter-like domain-containing protein</fullName>
    </recommendedName>
</protein>
<feature type="transmembrane region" description="Helical" evidence="6">
    <location>
        <begin position="40"/>
        <end position="58"/>
    </location>
</feature>
<dbReference type="EMBL" id="QMQA01000037">
    <property type="protein sequence ID" value="RLE14596.1"/>
    <property type="molecule type" value="Genomic_DNA"/>
</dbReference>
<feature type="transmembrane region" description="Helical" evidence="6">
    <location>
        <begin position="287"/>
        <end position="307"/>
    </location>
</feature>
<comment type="caution">
    <text evidence="8">The sequence shown here is derived from an EMBL/GenBank/DDBJ whole genome shotgun (WGS) entry which is preliminary data.</text>
</comment>
<feature type="transmembrane region" description="Helical" evidence="6">
    <location>
        <begin position="148"/>
        <end position="167"/>
    </location>
</feature>
<feature type="transmembrane region" description="Helical" evidence="6">
    <location>
        <begin position="407"/>
        <end position="431"/>
    </location>
</feature>